<feature type="compositionally biased region" description="Acidic residues" evidence="1">
    <location>
        <begin position="375"/>
        <end position="386"/>
    </location>
</feature>
<protein>
    <submittedName>
        <fullName evidence="2">Uncharacterized protein</fullName>
    </submittedName>
</protein>
<feature type="compositionally biased region" description="Low complexity" evidence="1">
    <location>
        <begin position="281"/>
        <end position="299"/>
    </location>
</feature>
<dbReference type="EMBL" id="MU157831">
    <property type="protein sequence ID" value="KAF9532487.1"/>
    <property type="molecule type" value="Genomic_DNA"/>
</dbReference>
<proteinExistence type="predicted"/>
<feature type="compositionally biased region" description="Polar residues" evidence="1">
    <location>
        <begin position="108"/>
        <end position="117"/>
    </location>
</feature>
<dbReference type="Proteomes" id="UP000807306">
    <property type="component" value="Unassembled WGS sequence"/>
</dbReference>
<evidence type="ECO:0000313" key="3">
    <source>
        <dbReference type="Proteomes" id="UP000807306"/>
    </source>
</evidence>
<sequence length="621" mass="67709">METPKRGLSSISEFTAGPSRQKLDDISPGSALDRHNNLTNPHGGADTSFEGGLSIADRAKTRQRTQPKRKAPEISGDIIELTSEDEEPVPNPSKPKSRAKPQAKSIKLINNETPSTSHDTKRDFGNEAKPKPKPRPRPVNKRQRTDAELVIPPPDYPFAKAPYLDGLLVPQPPPTPPPASSQSHGAELPLATSPPRGLYSQLPPSDPPNPTMTTVHDGEGGWQPLDPGLPPIETLQDPDSDHDRPSSPSSLFSERGSRKIRKSKERPNYNMEVDELASSSPADAYNAPPRRNPPTARQPSLPPTFFAGSSSMGPPRTSPPAVPAPIPDVVDLTHLPPTFAPIVLDKTKPKAKKTKKKVVLYDEEFEPNAAPMMVLDEDDKDDDFDPTGEGGKKGKGKGKQKEKKQKEKKATGKKKLQVEVVIPAKAKGKGKQKEPKELNVFKSNEFVEDSDDDDDADPLRLVGGEDGLSKGMRDDSSTIHVRPPKPSIEKPDKDPSPPIDPSRLSKSGVKSKKSSPTLKNSEEMDDIETGKPEPVKKPRKPRKKATPVEKNDQTTLQEPDPDATPGAQVKITKEKTSSKHQSKIIPSDDEEDLVNKPAVAEPTSSLEKVSAYVHLKFIYSQ</sequence>
<reference evidence="2" key="1">
    <citation type="submission" date="2020-11" db="EMBL/GenBank/DDBJ databases">
        <authorList>
            <consortium name="DOE Joint Genome Institute"/>
            <person name="Ahrendt S."/>
            <person name="Riley R."/>
            <person name="Andreopoulos W."/>
            <person name="Labutti K."/>
            <person name="Pangilinan J."/>
            <person name="Ruiz-Duenas F.J."/>
            <person name="Barrasa J.M."/>
            <person name="Sanchez-Garcia M."/>
            <person name="Camarero S."/>
            <person name="Miyauchi S."/>
            <person name="Serrano A."/>
            <person name="Linde D."/>
            <person name="Babiker R."/>
            <person name="Drula E."/>
            <person name="Ayuso-Fernandez I."/>
            <person name="Pacheco R."/>
            <person name="Padilla G."/>
            <person name="Ferreira P."/>
            <person name="Barriuso J."/>
            <person name="Kellner H."/>
            <person name="Castanera R."/>
            <person name="Alfaro M."/>
            <person name="Ramirez L."/>
            <person name="Pisabarro A.G."/>
            <person name="Kuo A."/>
            <person name="Tritt A."/>
            <person name="Lipzen A."/>
            <person name="He G."/>
            <person name="Yan M."/>
            <person name="Ng V."/>
            <person name="Cullen D."/>
            <person name="Martin F."/>
            <person name="Rosso M.-N."/>
            <person name="Henrissat B."/>
            <person name="Hibbett D."/>
            <person name="Martinez A.T."/>
            <person name="Grigoriev I.V."/>
        </authorList>
    </citation>
    <scope>NUCLEOTIDE SEQUENCE</scope>
    <source>
        <strain evidence="2">CBS 506.95</strain>
    </source>
</reference>
<evidence type="ECO:0000313" key="2">
    <source>
        <dbReference type="EMBL" id="KAF9532487.1"/>
    </source>
</evidence>
<evidence type="ECO:0000256" key="1">
    <source>
        <dbReference type="SAM" id="MobiDB-lite"/>
    </source>
</evidence>
<feature type="compositionally biased region" description="Pro residues" evidence="1">
    <location>
        <begin position="170"/>
        <end position="179"/>
    </location>
</feature>
<gene>
    <name evidence="2" type="ORF">CPB83DRAFT_624383</name>
</gene>
<feature type="compositionally biased region" description="Basic and acidic residues" evidence="1">
    <location>
        <begin position="118"/>
        <end position="130"/>
    </location>
</feature>
<feature type="compositionally biased region" description="Acidic residues" evidence="1">
    <location>
        <begin position="446"/>
        <end position="456"/>
    </location>
</feature>
<feature type="compositionally biased region" description="Pro residues" evidence="1">
    <location>
        <begin position="316"/>
        <end position="326"/>
    </location>
</feature>
<name>A0A9P6JSY6_9AGAR</name>
<feature type="region of interest" description="Disordered" evidence="1">
    <location>
        <begin position="1"/>
        <end position="327"/>
    </location>
</feature>
<feature type="compositionally biased region" description="Basic residues" evidence="1">
    <location>
        <begin position="393"/>
        <end position="403"/>
    </location>
</feature>
<dbReference type="AlphaFoldDB" id="A0A9P6JSY6"/>
<organism evidence="2 3">
    <name type="scientific">Crepidotus variabilis</name>
    <dbReference type="NCBI Taxonomy" id="179855"/>
    <lineage>
        <taxon>Eukaryota</taxon>
        <taxon>Fungi</taxon>
        <taxon>Dikarya</taxon>
        <taxon>Basidiomycota</taxon>
        <taxon>Agaricomycotina</taxon>
        <taxon>Agaricomycetes</taxon>
        <taxon>Agaricomycetidae</taxon>
        <taxon>Agaricales</taxon>
        <taxon>Agaricineae</taxon>
        <taxon>Crepidotaceae</taxon>
        <taxon>Crepidotus</taxon>
    </lineage>
</organism>
<feature type="region of interest" description="Disordered" evidence="1">
    <location>
        <begin position="368"/>
        <end position="607"/>
    </location>
</feature>
<feature type="compositionally biased region" description="Basic and acidic residues" evidence="1">
    <location>
        <begin position="467"/>
        <end position="477"/>
    </location>
</feature>
<accession>A0A9P6JSY6</accession>
<dbReference type="PANTHER" id="PTHR48125:SF10">
    <property type="entry name" value="OS12G0136300 PROTEIN"/>
    <property type="match status" value="1"/>
</dbReference>
<keyword evidence="3" id="KW-1185">Reference proteome</keyword>
<dbReference type="PANTHER" id="PTHR48125">
    <property type="entry name" value="LP07818P1"/>
    <property type="match status" value="1"/>
</dbReference>
<comment type="caution">
    <text evidence="2">The sequence shown here is derived from an EMBL/GenBank/DDBJ whole genome shotgun (WGS) entry which is preliminary data.</text>
</comment>
<feature type="compositionally biased region" description="Basic residues" evidence="1">
    <location>
        <begin position="131"/>
        <end position="142"/>
    </location>
</feature>